<feature type="compositionally biased region" description="Basic and acidic residues" evidence="8">
    <location>
        <begin position="1"/>
        <end position="10"/>
    </location>
</feature>
<dbReference type="PANTHER" id="PTHR46910">
    <property type="entry name" value="TRANSCRIPTION FACTOR PDR1"/>
    <property type="match status" value="1"/>
</dbReference>
<dbReference type="SMART" id="SM00066">
    <property type="entry name" value="GAL4"/>
    <property type="match status" value="1"/>
</dbReference>
<dbReference type="AlphaFoldDB" id="A0A1G4K7G0"/>
<keyword evidence="4" id="KW-0805">Transcription regulation</keyword>
<evidence type="ECO:0000256" key="7">
    <source>
        <dbReference type="ARBA" id="ARBA00023242"/>
    </source>
</evidence>
<keyword evidence="6" id="KW-0804">Transcription</keyword>
<dbReference type="GO" id="GO:0008270">
    <property type="term" value="F:zinc ion binding"/>
    <property type="evidence" value="ECO:0007669"/>
    <property type="project" value="InterPro"/>
</dbReference>
<keyword evidence="7" id="KW-0539">Nucleus</keyword>
<dbReference type="PROSITE" id="PS00463">
    <property type="entry name" value="ZN2_CY6_FUNGAL_1"/>
    <property type="match status" value="1"/>
</dbReference>
<dbReference type="EMBL" id="LT598469">
    <property type="protein sequence ID" value="SCU99863.1"/>
    <property type="molecule type" value="Genomic_DNA"/>
</dbReference>
<proteinExistence type="predicted"/>
<comment type="subcellular location">
    <subcellularLocation>
        <location evidence="1">Nucleus</location>
    </subcellularLocation>
</comment>
<protein>
    <submittedName>
        <fullName evidence="10">LAMI_0G01332g1_1</fullName>
    </submittedName>
</protein>
<evidence type="ECO:0000256" key="3">
    <source>
        <dbReference type="ARBA" id="ARBA00022833"/>
    </source>
</evidence>
<dbReference type="GO" id="GO:0045944">
    <property type="term" value="P:positive regulation of transcription by RNA polymerase II"/>
    <property type="evidence" value="ECO:0007669"/>
    <property type="project" value="UniProtKB-ARBA"/>
</dbReference>
<dbReference type="FunFam" id="4.10.240.10:FF:000007">
    <property type="entry name" value="C6 transcription factor FacB"/>
    <property type="match status" value="1"/>
</dbReference>
<keyword evidence="2" id="KW-0479">Metal-binding</keyword>
<dbReference type="Pfam" id="PF04082">
    <property type="entry name" value="Fungal_trans"/>
    <property type="match status" value="1"/>
</dbReference>
<dbReference type="InterPro" id="IPR001138">
    <property type="entry name" value="Zn2Cys6_DnaBD"/>
</dbReference>
<dbReference type="CDD" id="cd15485">
    <property type="entry name" value="ZIP_Cat8"/>
    <property type="match status" value="1"/>
</dbReference>
<accession>A0A1G4K7G0</accession>
<dbReference type="SUPFAM" id="SSF57701">
    <property type="entry name" value="Zn2/Cys6 DNA-binding domain"/>
    <property type="match status" value="1"/>
</dbReference>
<dbReference type="PANTHER" id="PTHR46910:SF12">
    <property type="entry name" value="REGULATORY PROTEIN CAT8"/>
    <property type="match status" value="1"/>
</dbReference>
<dbReference type="SMART" id="SM00906">
    <property type="entry name" value="Fungal_trans"/>
    <property type="match status" value="1"/>
</dbReference>
<dbReference type="CDD" id="cd00067">
    <property type="entry name" value="GAL4"/>
    <property type="match status" value="1"/>
</dbReference>
<feature type="region of interest" description="Disordered" evidence="8">
    <location>
        <begin position="703"/>
        <end position="724"/>
    </location>
</feature>
<feature type="compositionally biased region" description="Basic and acidic residues" evidence="8">
    <location>
        <begin position="884"/>
        <end position="911"/>
    </location>
</feature>
<evidence type="ECO:0000256" key="1">
    <source>
        <dbReference type="ARBA" id="ARBA00004123"/>
    </source>
</evidence>
<dbReference type="GO" id="GO:0005634">
    <property type="term" value="C:nucleus"/>
    <property type="evidence" value="ECO:0007669"/>
    <property type="project" value="UniProtKB-SubCell"/>
</dbReference>
<dbReference type="OrthoDB" id="1924787at2759"/>
<sequence>MENQNKEGPKPKFIRSLGSYALGNNHSHLSQPSSMSQSPAASNANFVPGSTASPSGTPASNYRVAQACDRCRSKKTRCDGRRPQCSQCAAVGFECKISDKLSRKAFPRGYTETLEERVRELEAENRRLAGLCDLKDEQMQLLSKFSSSSGGPTEPSVNEDDQLLQHLSSSNGGSLRVSSTNVYLLNKMASRESAQPQGPRCNGVGCNLSAHAHLHEKPVSTTLQDPTSISFEQHEAPGLPTAKALSSMANHEQSVQLATLVALSVPRSTEEILFTPQLLARIGQVHGLASKQCIYAASLLASLKESAETMIPTNDIFTELRTKSLWEMDDPMLFFTNACKFDFNIQASAGMLSLQEIDELVGVYFSKCHPVISILNENEFFSYYEKFKQNLSEGKHFFRSDDSSFSQRNKSISYKIFACILIMVCQLGLMTKIKEQQLSSTSKFVRFMTHYNHVLSVLRLNPYFSVTTTSIHSLQFMSLQLFYALNVGSVSSVYELRGKIVSMAQQLRLHRCPSAVLGTDGSTMSKSEQAERRILFWGIYYLDVFASLQLGVPRLLKDHEIECALPFGENDSQTREFSTGGFRLEGEVSQLSLALIRFSKVVGNVVDSIFKRGMTPSVVVQVALIHENALDNWRRNLPEQLRFELDVNGTINLEEMSRKKNWNEQLNKDNLRESKILMVLYFMLKCIVHLPVLATKPLLNEEPKPNADISQGRKRGTNTPDNAERSSSSYVLLQQATTTLLYVLASIKTVYLPLAVNIPRIKCRFALLNVKGILEYTKGGVLFQDNKALLMNLIKELELEKTLELPGCISWHSLILLDMTMLLLLQQPQKDAKKLDELLQRRLNYYNKLMGRPTTTIPQKRKNEDNNEFVEAPKLTPVSSDSVSPHEKRIKTEGDSESHMHMPHCDTHDGTVGHSRQKTGAQRPTHNFLAEAFNLDSVLTSNPFSNGDLSTFFNTENTNTNVGTGGASAPNFGANDPFAANSLMSDGLFRVPSNGDFLKDYYHMPEGASTSQLNLAFSNQNAAAGGSGNLRTQPTVKQNSLPVAGFAVDASLGLAPLLAWSPEADAHAFKSTTHAERLLRDQFEQPQAGGNTTKPSSHDPYAEGDQNSLFGNYDDNALVMPTRSHRGPRRRWHSTSGAAAITPQSERSKPSQNKTSSDDSTLQDLYSWQNAGF</sequence>
<evidence type="ECO:0000256" key="6">
    <source>
        <dbReference type="ARBA" id="ARBA00023163"/>
    </source>
</evidence>
<reference evidence="10 11" key="1">
    <citation type="submission" date="2016-03" db="EMBL/GenBank/DDBJ databases">
        <authorList>
            <person name="Devillers H."/>
        </authorList>
    </citation>
    <scope>NUCLEOTIDE SEQUENCE [LARGE SCALE GENOMIC DNA]</scope>
    <source>
        <strain evidence="10">CBS 11717</strain>
    </source>
</reference>
<dbReference type="GO" id="GO:0000981">
    <property type="term" value="F:DNA-binding transcription factor activity, RNA polymerase II-specific"/>
    <property type="evidence" value="ECO:0007669"/>
    <property type="project" value="InterPro"/>
</dbReference>
<feature type="compositionally biased region" description="Polar residues" evidence="8">
    <location>
        <begin position="43"/>
        <end position="60"/>
    </location>
</feature>
<keyword evidence="5" id="KW-0238">DNA-binding</keyword>
<evidence type="ECO:0000313" key="11">
    <source>
        <dbReference type="Proteomes" id="UP000191024"/>
    </source>
</evidence>
<keyword evidence="11" id="KW-1185">Reference proteome</keyword>
<evidence type="ECO:0000256" key="5">
    <source>
        <dbReference type="ARBA" id="ARBA00023125"/>
    </source>
</evidence>
<feature type="domain" description="Zn(2)-C6 fungal-type" evidence="9">
    <location>
        <begin position="67"/>
        <end position="97"/>
    </location>
</feature>
<gene>
    <name evidence="10" type="ORF">LAMI_0G01332G</name>
</gene>
<dbReference type="InterPro" id="IPR036864">
    <property type="entry name" value="Zn2-C6_fun-type_DNA-bd_sf"/>
</dbReference>
<dbReference type="Pfam" id="PF00172">
    <property type="entry name" value="Zn_clus"/>
    <property type="match status" value="1"/>
</dbReference>
<feature type="region of interest" description="Disordered" evidence="8">
    <location>
        <begin position="1"/>
        <end position="61"/>
    </location>
</feature>
<feature type="compositionally biased region" description="Polar residues" evidence="8">
    <location>
        <begin position="1084"/>
        <end position="1095"/>
    </location>
</feature>
<dbReference type="InterPro" id="IPR050987">
    <property type="entry name" value="AtrR-like"/>
</dbReference>
<evidence type="ECO:0000256" key="8">
    <source>
        <dbReference type="SAM" id="MobiDB-lite"/>
    </source>
</evidence>
<dbReference type="Gene3D" id="4.10.240.10">
    <property type="entry name" value="Zn(2)-C6 fungal-type DNA-binding domain"/>
    <property type="match status" value="1"/>
</dbReference>
<keyword evidence="3" id="KW-0862">Zinc</keyword>
<name>A0A1G4K7G0_9SACH</name>
<evidence type="ECO:0000256" key="4">
    <source>
        <dbReference type="ARBA" id="ARBA00023015"/>
    </source>
</evidence>
<organism evidence="10 11">
    <name type="scientific">Lachancea mirantina</name>
    <dbReference type="NCBI Taxonomy" id="1230905"/>
    <lineage>
        <taxon>Eukaryota</taxon>
        <taxon>Fungi</taxon>
        <taxon>Dikarya</taxon>
        <taxon>Ascomycota</taxon>
        <taxon>Saccharomycotina</taxon>
        <taxon>Saccharomycetes</taxon>
        <taxon>Saccharomycetales</taxon>
        <taxon>Saccharomycetaceae</taxon>
        <taxon>Lachancea</taxon>
    </lineage>
</organism>
<evidence type="ECO:0000259" key="9">
    <source>
        <dbReference type="PROSITE" id="PS50048"/>
    </source>
</evidence>
<feature type="compositionally biased region" description="Low complexity" evidence="8">
    <location>
        <begin position="26"/>
        <end position="42"/>
    </location>
</feature>
<feature type="compositionally biased region" description="Basic residues" evidence="8">
    <location>
        <begin position="1123"/>
        <end position="1133"/>
    </location>
</feature>
<dbReference type="PROSITE" id="PS50048">
    <property type="entry name" value="ZN2_CY6_FUNGAL_2"/>
    <property type="match status" value="1"/>
</dbReference>
<feature type="compositionally biased region" description="Polar residues" evidence="8">
    <location>
        <begin position="1134"/>
        <end position="1173"/>
    </location>
</feature>
<evidence type="ECO:0000313" key="10">
    <source>
        <dbReference type="EMBL" id="SCU99863.1"/>
    </source>
</evidence>
<dbReference type="GO" id="GO:0006351">
    <property type="term" value="P:DNA-templated transcription"/>
    <property type="evidence" value="ECO:0007669"/>
    <property type="project" value="InterPro"/>
</dbReference>
<feature type="region of interest" description="Disordered" evidence="8">
    <location>
        <begin position="853"/>
        <end position="919"/>
    </location>
</feature>
<evidence type="ECO:0000256" key="2">
    <source>
        <dbReference type="ARBA" id="ARBA00022723"/>
    </source>
</evidence>
<dbReference type="Proteomes" id="UP000191024">
    <property type="component" value="Chromosome G"/>
</dbReference>
<feature type="region of interest" description="Disordered" evidence="8">
    <location>
        <begin position="1084"/>
        <end position="1173"/>
    </location>
</feature>
<dbReference type="CDD" id="cd12148">
    <property type="entry name" value="fungal_TF_MHR"/>
    <property type="match status" value="1"/>
</dbReference>
<dbReference type="InterPro" id="IPR007219">
    <property type="entry name" value="XnlR_reg_dom"/>
</dbReference>
<dbReference type="GO" id="GO:0003677">
    <property type="term" value="F:DNA binding"/>
    <property type="evidence" value="ECO:0007669"/>
    <property type="project" value="UniProtKB-KW"/>
</dbReference>